<evidence type="ECO:0000256" key="2">
    <source>
        <dbReference type="SAM" id="Phobius"/>
    </source>
</evidence>
<feature type="signal peptide" evidence="3">
    <location>
        <begin position="1"/>
        <end position="18"/>
    </location>
</feature>
<keyword evidence="2" id="KW-0472">Membrane</keyword>
<evidence type="ECO:0000313" key="4">
    <source>
        <dbReference type="EMBL" id="MBU8868307.1"/>
    </source>
</evidence>
<evidence type="ECO:0000256" key="1">
    <source>
        <dbReference type="SAM" id="MobiDB-lite"/>
    </source>
</evidence>
<proteinExistence type="predicted"/>
<sequence length="203" mass="20670">MVILLAILGFFATQPASATTVTDPGPDAEQPSDPSPKPEPTFPVVIPPVLEPTSPPATLEPIPTAPAQPSEEPAPAPVVPPVVGPVVPPAEVPAVIPPATLPDPAVPTDVAIENFVVEPEVPAETTTATAEATPTPTPTPTKTEAPPVVSADITGPLKVALAPVAENNPLVQGLTVLVLLLLGLAYFRALRSKGIRGPRLNGK</sequence>
<dbReference type="EMBL" id="JAHOPC010000013">
    <property type="protein sequence ID" value="MBU8868307.1"/>
    <property type="molecule type" value="Genomic_DNA"/>
</dbReference>
<feature type="transmembrane region" description="Helical" evidence="2">
    <location>
        <begin position="170"/>
        <end position="190"/>
    </location>
</feature>
<reference evidence="4 5" key="1">
    <citation type="submission" date="2021-06" db="EMBL/GenBank/DDBJ databases">
        <authorList>
            <person name="Jeong J.W."/>
        </authorList>
    </citation>
    <scope>NUCLEOTIDE SEQUENCE [LARGE SCALE GENOMIC DNA]</scope>
    <source>
        <strain evidence="4 5">MMS21-TAE1-1</strain>
    </source>
</reference>
<feature type="compositionally biased region" description="Pro residues" evidence="1">
    <location>
        <begin position="33"/>
        <end position="55"/>
    </location>
</feature>
<keyword evidence="2" id="KW-1133">Transmembrane helix</keyword>
<dbReference type="RefSeq" id="WP_216926427.1">
    <property type="nucleotide sequence ID" value="NZ_JAHOPC010000013.1"/>
</dbReference>
<organism evidence="4 5">
    <name type="scientific">Paenarthrobacter aromaticivorans</name>
    <dbReference type="NCBI Taxonomy" id="2849150"/>
    <lineage>
        <taxon>Bacteria</taxon>
        <taxon>Bacillati</taxon>
        <taxon>Actinomycetota</taxon>
        <taxon>Actinomycetes</taxon>
        <taxon>Micrococcales</taxon>
        <taxon>Micrococcaceae</taxon>
        <taxon>Paenarthrobacter</taxon>
    </lineage>
</organism>
<accession>A0ABS6IAD5</accession>
<evidence type="ECO:0000256" key="3">
    <source>
        <dbReference type="SAM" id="SignalP"/>
    </source>
</evidence>
<feature type="region of interest" description="Disordered" evidence="1">
    <location>
        <begin position="123"/>
        <end position="148"/>
    </location>
</feature>
<evidence type="ECO:0000313" key="5">
    <source>
        <dbReference type="Proteomes" id="UP000824166"/>
    </source>
</evidence>
<comment type="caution">
    <text evidence="4">The sequence shown here is derived from an EMBL/GenBank/DDBJ whole genome shotgun (WGS) entry which is preliminary data.</text>
</comment>
<keyword evidence="2" id="KW-0812">Transmembrane</keyword>
<feature type="region of interest" description="Disordered" evidence="1">
    <location>
        <begin position="17"/>
        <end position="76"/>
    </location>
</feature>
<protein>
    <submittedName>
        <fullName evidence="4">Uncharacterized protein</fullName>
    </submittedName>
</protein>
<feature type="chain" id="PRO_5047057874" evidence="3">
    <location>
        <begin position="19"/>
        <end position="203"/>
    </location>
</feature>
<keyword evidence="5" id="KW-1185">Reference proteome</keyword>
<gene>
    <name evidence="4" type="ORF">KSW38_18605</name>
</gene>
<dbReference type="Proteomes" id="UP000824166">
    <property type="component" value="Unassembled WGS sequence"/>
</dbReference>
<keyword evidence="3" id="KW-0732">Signal</keyword>
<name>A0ABS6IAD5_9MICC</name>